<name>A0A3D9S5B9_9FLAO</name>
<dbReference type="GO" id="GO:0005737">
    <property type="term" value="C:cytoplasm"/>
    <property type="evidence" value="ECO:0007669"/>
    <property type="project" value="TreeGrafter"/>
</dbReference>
<dbReference type="SUPFAM" id="SSF51735">
    <property type="entry name" value="NAD(P)-binding Rossmann-fold domains"/>
    <property type="match status" value="1"/>
</dbReference>
<gene>
    <name evidence="2" type="ORF">BX611_1047</name>
</gene>
<dbReference type="PANTHER" id="PTHR48079">
    <property type="entry name" value="PROTEIN YEEZ"/>
    <property type="match status" value="1"/>
</dbReference>
<sequence>MILVTGGTGLVGSHLLYQLSLENDTVKAIYRKKSNLQAVKNVFSYFSEDFEMLFNKIQWIEADITDVITLEIAFKNVTEVYHAAALVSFNPNDYKKLRKINIEGTANIVNFSIENNIRKLCFVSSIAAVGKSIHKKPIDETNEWDIEKSNYGYAISKYGAEMEVWRASQEGIPVIIVNPGVILGAGFWKNGSGKIFDKIYKGFKFYSEGITGYVSVNDVVKTMRLLMKSDVQNERFILVAENNSFQDIFTKIAINFNKNIPSIKVTKLMSEIGWRIEKVKSFLIKKPPLLTKQSSKSIHQKRYFSSEKIKNTLDFKFQPISTSINEVCKFYLKDL</sequence>
<dbReference type="EMBL" id="QTTQ01000009">
    <property type="protein sequence ID" value="REE83752.1"/>
    <property type="molecule type" value="Genomic_DNA"/>
</dbReference>
<dbReference type="InterPro" id="IPR036291">
    <property type="entry name" value="NAD(P)-bd_dom_sf"/>
</dbReference>
<dbReference type="GO" id="GO:0004029">
    <property type="term" value="F:aldehyde dehydrogenase (NAD+) activity"/>
    <property type="evidence" value="ECO:0007669"/>
    <property type="project" value="TreeGrafter"/>
</dbReference>
<protein>
    <submittedName>
        <fullName evidence="2">Nucleoside-diphosphate-sugar epimerase</fullName>
    </submittedName>
</protein>
<organism evidence="2 3">
    <name type="scientific">Lutibacter oceani</name>
    <dbReference type="NCBI Taxonomy" id="1853311"/>
    <lineage>
        <taxon>Bacteria</taxon>
        <taxon>Pseudomonadati</taxon>
        <taxon>Bacteroidota</taxon>
        <taxon>Flavobacteriia</taxon>
        <taxon>Flavobacteriales</taxon>
        <taxon>Flavobacteriaceae</taxon>
        <taxon>Lutibacter</taxon>
    </lineage>
</organism>
<accession>A0A3D9S5B9</accession>
<comment type="caution">
    <text evidence="2">The sequence shown here is derived from an EMBL/GenBank/DDBJ whole genome shotgun (WGS) entry which is preliminary data.</text>
</comment>
<reference evidence="2 3" key="1">
    <citation type="submission" date="2018-08" db="EMBL/GenBank/DDBJ databases">
        <title>Genomic Encyclopedia of Type Strains, Phase III (KMG-III): the genomes of soil and plant-associated and newly described type strains.</title>
        <authorList>
            <person name="Whitman W."/>
        </authorList>
    </citation>
    <scope>NUCLEOTIDE SEQUENCE [LARGE SCALE GENOMIC DNA]</scope>
    <source>
        <strain evidence="2 3">325-5</strain>
    </source>
</reference>
<evidence type="ECO:0000313" key="2">
    <source>
        <dbReference type="EMBL" id="REE83752.1"/>
    </source>
</evidence>
<dbReference type="Gene3D" id="3.40.50.720">
    <property type="entry name" value="NAD(P)-binding Rossmann-like Domain"/>
    <property type="match status" value="1"/>
</dbReference>
<dbReference type="Pfam" id="PF01370">
    <property type="entry name" value="Epimerase"/>
    <property type="match status" value="1"/>
</dbReference>
<dbReference type="Proteomes" id="UP000256429">
    <property type="component" value="Unassembled WGS sequence"/>
</dbReference>
<dbReference type="InterPro" id="IPR051783">
    <property type="entry name" value="NAD(P)-dependent_oxidoreduct"/>
</dbReference>
<dbReference type="RefSeq" id="WP_115878737.1">
    <property type="nucleotide sequence ID" value="NZ_QTTQ01000009.1"/>
</dbReference>
<proteinExistence type="predicted"/>
<dbReference type="InterPro" id="IPR001509">
    <property type="entry name" value="Epimerase_deHydtase"/>
</dbReference>
<dbReference type="PANTHER" id="PTHR48079:SF6">
    <property type="entry name" value="NAD(P)-BINDING DOMAIN-CONTAINING PROTEIN-RELATED"/>
    <property type="match status" value="1"/>
</dbReference>
<dbReference type="OrthoDB" id="596910at2"/>
<evidence type="ECO:0000259" key="1">
    <source>
        <dbReference type="Pfam" id="PF01370"/>
    </source>
</evidence>
<evidence type="ECO:0000313" key="3">
    <source>
        <dbReference type="Proteomes" id="UP000256429"/>
    </source>
</evidence>
<keyword evidence="3" id="KW-1185">Reference proteome</keyword>
<dbReference type="AlphaFoldDB" id="A0A3D9S5B9"/>
<feature type="domain" description="NAD-dependent epimerase/dehydratase" evidence="1">
    <location>
        <begin position="2"/>
        <end position="230"/>
    </location>
</feature>